<evidence type="ECO:0000313" key="1">
    <source>
        <dbReference type="EMBL" id="SUZ57096.1"/>
    </source>
</evidence>
<protein>
    <submittedName>
        <fullName evidence="1">Uncharacterized protein</fullName>
    </submittedName>
</protein>
<dbReference type="PROSITE" id="PS51257">
    <property type="entry name" value="PROKAR_LIPOPROTEIN"/>
    <property type="match status" value="1"/>
</dbReference>
<dbReference type="Pfam" id="PF06291">
    <property type="entry name" value="Lambda_Bor"/>
    <property type="match status" value="1"/>
</dbReference>
<dbReference type="AlphaFoldDB" id="A0A381NR72"/>
<sequence>MLRYYCLILIFALFIGGCQVQVRYPTEFPSKTTVTHEENYWFWGLVGEKKYEVYDLCPQGRVYEILIYSTYMQSTYTVLSLGIYSPRTVLIVCSIRGE</sequence>
<organism evidence="1">
    <name type="scientific">marine metagenome</name>
    <dbReference type="NCBI Taxonomy" id="408172"/>
    <lineage>
        <taxon>unclassified sequences</taxon>
        <taxon>metagenomes</taxon>
        <taxon>ecological metagenomes</taxon>
    </lineage>
</organism>
<gene>
    <name evidence="1" type="ORF">METZ01_LOCUS9950</name>
</gene>
<accession>A0A381NR72</accession>
<reference evidence="1" key="1">
    <citation type="submission" date="2018-05" db="EMBL/GenBank/DDBJ databases">
        <authorList>
            <person name="Lanie J.A."/>
            <person name="Ng W.-L."/>
            <person name="Kazmierczak K.M."/>
            <person name="Andrzejewski T.M."/>
            <person name="Davidsen T.M."/>
            <person name="Wayne K.J."/>
            <person name="Tettelin H."/>
            <person name="Glass J.I."/>
            <person name="Rusch D."/>
            <person name="Podicherti R."/>
            <person name="Tsui H.-C.T."/>
            <person name="Winkler M.E."/>
        </authorList>
    </citation>
    <scope>NUCLEOTIDE SEQUENCE</scope>
</reference>
<dbReference type="InterPro" id="IPR010438">
    <property type="entry name" value="Lambda_Bor"/>
</dbReference>
<name>A0A381NR72_9ZZZZ</name>
<proteinExistence type="predicted"/>
<dbReference type="EMBL" id="UINC01000542">
    <property type="protein sequence ID" value="SUZ57096.1"/>
    <property type="molecule type" value="Genomic_DNA"/>
</dbReference>